<dbReference type="SUPFAM" id="SSF53597">
    <property type="entry name" value="Dihydrofolate reductase-like"/>
    <property type="match status" value="1"/>
</dbReference>
<sequence length="183" mass="20102">MRKIINSTYISLDGVIENPQDWPSLGVEDDAGTIQTELLLSCDALLMGRRTYDGFAPVWPTRSGDPYSDHINGMAKYVVSSTLGDSSWNGTTVIKGDPVAEIARLKEQPGKDIVQYGFGRLSYTMLEHGLLDELRLWVHPFFVGGGGPEDLLFRPGPAAGFELTETRPLKSGIVILSYRANAR</sequence>
<reference evidence="2 3" key="1">
    <citation type="submission" date="2019-06" db="EMBL/GenBank/DDBJ databases">
        <title>Sequencing the genomes of 1000 actinobacteria strains.</title>
        <authorList>
            <person name="Klenk H.-P."/>
        </authorList>
    </citation>
    <scope>NUCLEOTIDE SEQUENCE [LARGE SCALE GENOMIC DNA]</scope>
    <source>
        <strain evidence="2 3">DSM 102200</strain>
    </source>
</reference>
<dbReference type="GO" id="GO:0008703">
    <property type="term" value="F:5-amino-6-(5-phosphoribosylamino)uracil reductase activity"/>
    <property type="evidence" value="ECO:0007669"/>
    <property type="project" value="InterPro"/>
</dbReference>
<dbReference type="EMBL" id="VFOZ01000003">
    <property type="protein sequence ID" value="TQL87905.1"/>
    <property type="molecule type" value="Genomic_DNA"/>
</dbReference>
<evidence type="ECO:0000259" key="1">
    <source>
        <dbReference type="Pfam" id="PF01872"/>
    </source>
</evidence>
<dbReference type="Proteomes" id="UP000316096">
    <property type="component" value="Unassembled WGS sequence"/>
</dbReference>
<dbReference type="InterPro" id="IPR050765">
    <property type="entry name" value="Riboflavin_Biosynth_HTPR"/>
</dbReference>
<feature type="domain" description="Bacterial bifunctional deaminase-reductase C-terminal" evidence="1">
    <location>
        <begin position="2"/>
        <end position="174"/>
    </location>
</feature>
<dbReference type="PANTHER" id="PTHR38011">
    <property type="entry name" value="DIHYDROFOLATE REDUCTASE FAMILY PROTEIN (AFU_ORTHOLOGUE AFUA_8G06820)"/>
    <property type="match status" value="1"/>
</dbReference>
<dbReference type="InterPro" id="IPR002734">
    <property type="entry name" value="RibDG_C"/>
</dbReference>
<dbReference type="InterPro" id="IPR024072">
    <property type="entry name" value="DHFR-like_dom_sf"/>
</dbReference>
<evidence type="ECO:0000313" key="2">
    <source>
        <dbReference type="EMBL" id="TQL87905.1"/>
    </source>
</evidence>
<dbReference type="PANTHER" id="PTHR38011:SF11">
    <property type="entry name" value="2,5-DIAMINO-6-RIBOSYLAMINO-4(3H)-PYRIMIDINONE 5'-PHOSPHATE REDUCTASE"/>
    <property type="match status" value="1"/>
</dbReference>
<gene>
    <name evidence="2" type="ORF">FB559_8516</name>
</gene>
<dbReference type="OrthoDB" id="7949219at2"/>
<dbReference type="RefSeq" id="WP_141963539.1">
    <property type="nucleotide sequence ID" value="NZ_VFOZ01000003.1"/>
</dbReference>
<name>A0A543BST1_9ACTN</name>
<dbReference type="Pfam" id="PF01872">
    <property type="entry name" value="RibD_C"/>
    <property type="match status" value="1"/>
</dbReference>
<evidence type="ECO:0000313" key="3">
    <source>
        <dbReference type="Proteomes" id="UP000316096"/>
    </source>
</evidence>
<dbReference type="Gene3D" id="3.40.430.10">
    <property type="entry name" value="Dihydrofolate Reductase, subunit A"/>
    <property type="match status" value="1"/>
</dbReference>
<dbReference type="AlphaFoldDB" id="A0A543BST1"/>
<proteinExistence type="predicted"/>
<dbReference type="GO" id="GO:0009231">
    <property type="term" value="P:riboflavin biosynthetic process"/>
    <property type="evidence" value="ECO:0007669"/>
    <property type="project" value="InterPro"/>
</dbReference>
<protein>
    <submittedName>
        <fullName evidence="2">Dihydrofolate reductase</fullName>
    </submittedName>
</protein>
<accession>A0A543BST1</accession>
<comment type="caution">
    <text evidence="2">The sequence shown here is derived from an EMBL/GenBank/DDBJ whole genome shotgun (WGS) entry which is preliminary data.</text>
</comment>
<organism evidence="2 3">
    <name type="scientific">Actinoallomurus bryophytorum</name>
    <dbReference type="NCBI Taxonomy" id="1490222"/>
    <lineage>
        <taxon>Bacteria</taxon>
        <taxon>Bacillati</taxon>
        <taxon>Actinomycetota</taxon>
        <taxon>Actinomycetes</taxon>
        <taxon>Streptosporangiales</taxon>
        <taxon>Thermomonosporaceae</taxon>
        <taxon>Actinoallomurus</taxon>
    </lineage>
</organism>
<keyword evidence="3" id="KW-1185">Reference proteome</keyword>